<organism evidence="8 9">
    <name type="scientific">Caldisphaera lagunensis (strain DSM 15908 / JCM 11604 / ANMR 0165 / IC-154)</name>
    <dbReference type="NCBI Taxonomy" id="1056495"/>
    <lineage>
        <taxon>Archaea</taxon>
        <taxon>Thermoproteota</taxon>
        <taxon>Thermoprotei</taxon>
        <taxon>Acidilobales</taxon>
        <taxon>Caldisphaeraceae</taxon>
        <taxon>Caldisphaera</taxon>
    </lineage>
</organism>
<dbReference type="FunFam" id="3.40.1160.10:FF:000007">
    <property type="entry name" value="Carbamate kinase"/>
    <property type="match status" value="1"/>
</dbReference>
<dbReference type="RefSeq" id="WP_015232943.1">
    <property type="nucleotide sequence ID" value="NC_019791.1"/>
</dbReference>
<evidence type="ECO:0000256" key="3">
    <source>
        <dbReference type="ARBA" id="ARBA00022679"/>
    </source>
</evidence>
<dbReference type="eggNOG" id="arCOG00863">
    <property type="taxonomic scope" value="Archaea"/>
</dbReference>
<dbReference type="GeneID" id="14212597"/>
<dbReference type="GO" id="GO:0019546">
    <property type="term" value="P:L-arginine deiminase pathway"/>
    <property type="evidence" value="ECO:0007669"/>
    <property type="project" value="TreeGrafter"/>
</dbReference>
<dbReference type="HOGENOM" id="CLU_076278_0_0_2"/>
<dbReference type="InParanoid" id="L0AAZ2"/>
<dbReference type="STRING" id="1056495.Calag_1337"/>
<evidence type="ECO:0000313" key="8">
    <source>
        <dbReference type="EMBL" id="AFZ71046.1"/>
    </source>
</evidence>
<keyword evidence="4 6" id="KW-0418">Kinase</keyword>
<keyword evidence="3 6" id="KW-0808">Transferase</keyword>
<feature type="domain" description="Aspartate/glutamate/uridylate kinase" evidence="7">
    <location>
        <begin position="1"/>
        <end position="286"/>
    </location>
</feature>
<dbReference type="Pfam" id="PF00696">
    <property type="entry name" value="AA_kinase"/>
    <property type="match status" value="1"/>
</dbReference>
<dbReference type="InterPro" id="IPR003964">
    <property type="entry name" value="Carb_kinase"/>
</dbReference>
<dbReference type="SUPFAM" id="SSF53633">
    <property type="entry name" value="Carbamate kinase-like"/>
    <property type="match status" value="1"/>
</dbReference>
<reference evidence="9" key="1">
    <citation type="submission" date="2012-03" db="EMBL/GenBank/DDBJ databases">
        <title>Complete genome of Caldisphaera lagunensis DSM 15908.</title>
        <authorList>
            <person name="Lucas S."/>
            <person name="Copeland A."/>
            <person name="Lapidus A."/>
            <person name="Glavina del Rio T."/>
            <person name="Dalin E."/>
            <person name="Tice H."/>
            <person name="Bruce D."/>
            <person name="Goodwin L."/>
            <person name="Pitluck S."/>
            <person name="Peters L."/>
            <person name="Mikhailova N."/>
            <person name="Teshima H."/>
            <person name="Kyrpides N."/>
            <person name="Mavromatis K."/>
            <person name="Ivanova N."/>
            <person name="Brettin T."/>
            <person name="Detter J.C."/>
            <person name="Han C."/>
            <person name="Larimer F."/>
            <person name="Land M."/>
            <person name="Hauser L."/>
            <person name="Markowitz V."/>
            <person name="Cheng J.-F."/>
            <person name="Hugenholtz P."/>
            <person name="Woyke T."/>
            <person name="Wu D."/>
            <person name="Spring S."/>
            <person name="Schroeder M."/>
            <person name="Brambilla E."/>
            <person name="Klenk H.-P."/>
            <person name="Eisen J.A."/>
        </authorList>
    </citation>
    <scope>NUCLEOTIDE SEQUENCE [LARGE SCALE GENOMIC DNA]</scope>
    <source>
        <strain evidence="9">DSM 15908 / JCM 11604 / IC-154</strain>
    </source>
</reference>
<evidence type="ECO:0000256" key="2">
    <source>
        <dbReference type="ARBA" id="ARBA00020752"/>
    </source>
</evidence>
<comment type="similarity">
    <text evidence="1 6">Belongs to the carbamate kinase family.</text>
</comment>
<dbReference type="NCBIfam" id="NF009007">
    <property type="entry name" value="PRK12352.1"/>
    <property type="match status" value="1"/>
</dbReference>
<dbReference type="PRINTS" id="PR01469">
    <property type="entry name" value="CARBMTKINASE"/>
</dbReference>
<dbReference type="FunCoup" id="L0AAZ2">
    <property type="interactions" value="101"/>
</dbReference>
<evidence type="ECO:0000259" key="7">
    <source>
        <dbReference type="Pfam" id="PF00696"/>
    </source>
</evidence>
<name>L0AAZ2_CALLD</name>
<dbReference type="Gene3D" id="3.40.1160.10">
    <property type="entry name" value="Acetylglutamate kinase-like"/>
    <property type="match status" value="1"/>
</dbReference>
<dbReference type="GO" id="GO:0008804">
    <property type="term" value="F:carbamate kinase activity"/>
    <property type="evidence" value="ECO:0007669"/>
    <property type="project" value="UniProtKB-UniRule"/>
</dbReference>
<dbReference type="EMBL" id="CP003378">
    <property type="protein sequence ID" value="AFZ71046.1"/>
    <property type="molecule type" value="Genomic_DNA"/>
</dbReference>
<evidence type="ECO:0000256" key="5">
    <source>
        <dbReference type="NCBIfam" id="TIGR00746"/>
    </source>
</evidence>
<protein>
    <recommendedName>
        <fullName evidence="2 5">Carbamate kinase</fullName>
    </recommendedName>
</protein>
<evidence type="ECO:0000256" key="6">
    <source>
        <dbReference type="PIRNR" id="PIRNR000723"/>
    </source>
</evidence>
<dbReference type="Proteomes" id="UP000010469">
    <property type="component" value="Chromosome"/>
</dbReference>
<dbReference type="NCBIfam" id="TIGR00746">
    <property type="entry name" value="arcC"/>
    <property type="match status" value="1"/>
</dbReference>
<keyword evidence="9" id="KW-1185">Reference proteome</keyword>
<dbReference type="PANTHER" id="PTHR30409">
    <property type="entry name" value="CARBAMATE KINASE"/>
    <property type="match status" value="1"/>
</dbReference>
<accession>L0AAZ2</accession>
<dbReference type="PANTHER" id="PTHR30409:SF1">
    <property type="entry name" value="CARBAMATE KINASE-RELATED"/>
    <property type="match status" value="1"/>
</dbReference>
<gene>
    <name evidence="8" type="ordered locus">Calag_1337</name>
</gene>
<dbReference type="CDD" id="cd04235">
    <property type="entry name" value="AAK_CK"/>
    <property type="match status" value="1"/>
</dbReference>
<evidence type="ECO:0000256" key="4">
    <source>
        <dbReference type="ARBA" id="ARBA00022777"/>
    </source>
</evidence>
<dbReference type="OrthoDB" id="31128at2157"/>
<dbReference type="InterPro" id="IPR036393">
    <property type="entry name" value="AceGlu_kinase-like_sf"/>
</dbReference>
<dbReference type="AlphaFoldDB" id="L0AAZ2"/>
<dbReference type="InterPro" id="IPR001048">
    <property type="entry name" value="Asp/Glu/Uridylate_kinase"/>
</dbReference>
<sequence length="306" mass="33925">MRLLIALGGNAILKKGDKGTVDEQWRNIKDAAEIISSIIKENDELILTHGNGPQVGYLLEVMQASNPEKALTIDIADAMTEGWIGYMLQNAFSLYLPDRKAVPVLTRTLVLENDEAFSHPTKFVGSYFTKDQAEILSKKYGWVFKEDPRGGFRRVVPSPMPVDIIEIDVIEKLIKDKYIVISVGGGGIPVIKKGNNYVPVEAVIDKDLASSLLATKIKADKFIILTDVKGVAINYGKKDEKWLDKISVDELKDLYKKNEFPEGSMGPKILAAIKFVESTGNKAIIGSLDNAREVYEEKSGTMIYKD</sequence>
<dbReference type="KEGG" id="clg:Calag_1337"/>
<proteinExistence type="inferred from homology"/>
<dbReference type="PIRSF" id="PIRSF000723">
    <property type="entry name" value="Carbamate_kin"/>
    <property type="match status" value="1"/>
</dbReference>
<evidence type="ECO:0000256" key="1">
    <source>
        <dbReference type="ARBA" id="ARBA00011066"/>
    </source>
</evidence>
<evidence type="ECO:0000313" key="9">
    <source>
        <dbReference type="Proteomes" id="UP000010469"/>
    </source>
</evidence>
<dbReference type="GO" id="GO:0005829">
    <property type="term" value="C:cytosol"/>
    <property type="evidence" value="ECO:0007669"/>
    <property type="project" value="TreeGrafter"/>
</dbReference>